<reference evidence="1" key="1">
    <citation type="submission" date="2024-02" db="EMBL/GenBank/DDBJ databases">
        <title>Sediminibacterium planktonica sp. nov. and Sediminibacterium longus sp. nov., isolated from surface lake and river water.</title>
        <authorList>
            <person name="Watanabe K."/>
            <person name="Takemine S."/>
            <person name="Ishii Y."/>
            <person name="Ogata Y."/>
            <person name="Shindo C."/>
            <person name="Suda W."/>
        </authorList>
    </citation>
    <scope>NUCLEOTIDE SEQUENCE</scope>
    <source>
        <strain evidence="1">KACHI17</strain>
    </source>
</reference>
<protein>
    <submittedName>
        <fullName evidence="1">Uncharacterized protein</fullName>
    </submittedName>
</protein>
<dbReference type="RefSeq" id="WP_353548875.1">
    <property type="nucleotide sequence ID" value="NZ_AP029612.1"/>
</dbReference>
<gene>
    <name evidence="1" type="ORF">KACHI17_21190</name>
</gene>
<dbReference type="AlphaFoldDB" id="A0AAT9GKZ0"/>
<proteinExistence type="predicted"/>
<name>A0AAT9GKZ0_9BACT</name>
<evidence type="ECO:0000313" key="1">
    <source>
        <dbReference type="EMBL" id="BFG71238.1"/>
    </source>
</evidence>
<organism evidence="1">
    <name type="scientific">Sediminibacterium sp. KACHI17</name>
    <dbReference type="NCBI Taxonomy" id="1751071"/>
    <lineage>
        <taxon>Bacteria</taxon>
        <taxon>Pseudomonadati</taxon>
        <taxon>Bacteroidota</taxon>
        <taxon>Chitinophagia</taxon>
        <taxon>Chitinophagales</taxon>
        <taxon>Chitinophagaceae</taxon>
        <taxon>Sediminibacterium</taxon>
    </lineage>
</organism>
<dbReference type="EMBL" id="AP029612">
    <property type="protein sequence ID" value="BFG71238.1"/>
    <property type="molecule type" value="Genomic_DNA"/>
</dbReference>
<accession>A0AAT9GKZ0</accession>
<sequence>MPKQKRFIPSQNEYVIGLFGEKYPKDFRYKISTEWELAEVKWLISEGDFESIEDYELSTTRLLLNQS</sequence>